<evidence type="ECO:0000313" key="1">
    <source>
        <dbReference type="EMBL" id="MDN4161094.1"/>
    </source>
</evidence>
<gene>
    <name evidence="1" type="ORF">QWY29_06965</name>
</gene>
<dbReference type="RefSeq" id="WP_300959975.1">
    <property type="nucleotide sequence ID" value="NZ_JAUHJR010000002.1"/>
</dbReference>
<dbReference type="Proteomes" id="UP001168537">
    <property type="component" value="Unassembled WGS sequence"/>
</dbReference>
<evidence type="ECO:0000313" key="2">
    <source>
        <dbReference type="Proteomes" id="UP001168537"/>
    </source>
</evidence>
<comment type="caution">
    <text evidence="1">The sequence shown here is derived from an EMBL/GenBank/DDBJ whole genome shotgun (WGS) entry which is preliminary data.</text>
</comment>
<keyword evidence="2" id="KW-1185">Reference proteome</keyword>
<protein>
    <submittedName>
        <fullName evidence="1">Uncharacterized protein</fullName>
    </submittedName>
</protein>
<dbReference type="EMBL" id="JAUHJR010000002">
    <property type="protein sequence ID" value="MDN4161094.1"/>
    <property type="molecule type" value="Genomic_DNA"/>
</dbReference>
<organism evidence="1 2">
    <name type="scientific">Nocardioides abyssi</name>
    <dbReference type="NCBI Taxonomy" id="3058370"/>
    <lineage>
        <taxon>Bacteria</taxon>
        <taxon>Bacillati</taxon>
        <taxon>Actinomycetota</taxon>
        <taxon>Actinomycetes</taxon>
        <taxon>Propionibacteriales</taxon>
        <taxon>Nocardioidaceae</taxon>
        <taxon>Nocardioides</taxon>
    </lineage>
</organism>
<proteinExistence type="predicted"/>
<name>A0ABT8ESM3_9ACTN</name>
<accession>A0ABT8ESM3</accession>
<reference evidence="1" key="1">
    <citation type="submission" date="2023-06" db="EMBL/GenBank/DDBJ databases">
        <title>Draft genome sequence of Nocardioides sp. SOB72.</title>
        <authorList>
            <person name="Zhang G."/>
        </authorList>
    </citation>
    <scope>NUCLEOTIDE SEQUENCE</scope>
    <source>
        <strain evidence="1">SOB72</strain>
    </source>
</reference>
<sequence length="96" mass="10201">MAALIDGPLNMSSGCLLVDEFPVVWPYGTTWDAKDQAVHLSDGRVVALGDRVSGGGGYLYFSDLGTALADPLTDCPMNKYEEVATFNAGEQVTISK</sequence>